<keyword evidence="2" id="KW-0680">Restriction system</keyword>
<dbReference type="Proteomes" id="UP000286113">
    <property type="component" value="Unassembled WGS sequence"/>
</dbReference>
<dbReference type="GO" id="GO:0004519">
    <property type="term" value="F:endonuclease activity"/>
    <property type="evidence" value="ECO:0007669"/>
    <property type="project" value="UniProtKB-KW"/>
</dbReference>
<evidence type="ECO:0000256" key="2">
    <source>
        <dbReference type="ARBA" id="ARBA00022747"/>
    </source>
</evidence>
<comment type="caution">
    <text evidence="5">The sequence shown here is derived from an EMBL/GenBank/DDBJ whole genome shotgun (WGS) entry which is preliminary data.</text>
</comment>
<dbReference type="PANTHER" id="PTHR30408">
    <property type="entry name" value="TYPE-1 RESTRICTION ENZYME ECOKI SPECIFICITY PROTEIN"/>
    <property type="match status" value="1"/>
</dbReference>
<gene>
    <name evidence="5" type="ORF">DWX90_15510</name>
</gene>
<feature type="domain" description="Type I restriction modification DNA specificity" evidence="4">
    <location>
        <begin position="2"/>
        <end position="184"/>
    </location>
</feature>
<proteinExistence type="inferred from homology"/>
<dbReference type="InterPro" id="IPR000055">
    <property type="entry name" value="Restrct_endonuc_typeI_TRD"/>
</dbReference>
<comment type="similarity">
    <text evidence="1">Belongs to the type-I restriction system S methylase family.</text>
</comment>
<reference evidence="5 6" key="1">
    <citation type="submission" date="2018-08" db="EMBL/GenBank/DDBJ databases">
        <title>A genome reference for cultivated species of the human gut microbiota.</title>
        <authorList>
            <person name="Zou Y."/>
            <person name="Xue W."/>
            <person name="Luo G."/>
        </authorList>
    </citation>
    <scope>NUCLEOTIDE SEQUENCE [LARGE SCALE GENOMIC DNA]</scope>
    <source>
        <strain evidence="5 6">AF22-1</strain>
    </source>
</reference>
<dbReference type="InterPro" id="IPR044946">
    <property type="entry name" value="Restrct_endonuc_typeI_TRD_sf"/>
</dbReference>
<dbReference type="Pfam" id="PF01420">
    <property type="entry name" value="Methylase_S"/>
    <property type="match status" value="1"/>
</dbReference>
<dbReference type="InterPro" id="IPR052021">
    <property type="entry name" value="Type-I_RS_S_subunit"/>
</dbReference>
<organism evidence="5 6">
    <name type="scientific">Segatella copri</name>
    <dbReference type="NCBI Taxonomy" id="165179"/>
    <lineage>
        <taxon>Bacteria</taxon>
        <taxon>Pseudomonadati</taxon>
        <taxon>Bacteroidota</taxon>
        <taxon>Bacteroidia</taxon>
        <taxon>Bacteroidales</taxon>
        <taxon>Prevotellaceae</taxon>
        <taxon>Segatella</taxon>
    </lineage>
</organism>
<evidence type="ECO:0000256" key="3">
    <source>
        <dbReference type="ARBA" id="ARBA00023125"/>
    </source>
</evidence>
<evidence type="ECO:0000256" key="1">
    <source>
        <dbReference type="ARBA" id="ARBA00010923"/>
    </source>
</evidence>
<evidence type="ECO:0000259" key="4">
    <source>
        <dbReference type="Pfam" id="PF01420"/>
    </source>
</evidence>
<protein>
    <submittedName>
        <fullName evidence="5">Restriction endonuclease subunit S</fullName>
    </submittedName>
</protein>
<dbReference type="PANTHER" id="PTHR30408:SF13">
    <property type="entry name" value="TYPE I RESTRICTION ENZYME HINDI SPECIFICITY SUBUNIT"/>
    <property type="match status" value="1"/>
</dbReference>
<dbReference type="GO" id="GO:0003677">
    <property type="term" value="F:DNA binding"/>
    <property type="evidence" value="ECO:0007669"/>
    <property type="project" value="UniProtKB-KW"/>
</dbReference>
<dbReference type="EMBL" id="QRVN01000055">
    <property type="protein sequence ID" value="RGS44727.1"/>
    <property type="molecule type" value="Genomic_DNA"/>
</dbReference>
<dbReference type="SUPFAM" id="SSF116734">
    <property type="entry name" value="DNA methylase specificity domain"/>
    <property type="match status" value="2"/>
</dbReference>
<keyword evidence="5" id="KW-0540">Nuclease</keyword>
<dbReference type="Gene3D" id="3.90.220.20">
    <property type="entry name" value="DNA methylase specificity domains"/>
    <property type="match status" value="2"/>
</dbReference>
<accession>A0AA92TJ60</accession>
<name>A0AA92TJ60_9BACT</name>
<keyword evidence="5" id="KW-0255">Endonuclease</keyword>
<keyword evidence="3" id="KW-0238">DNA-binding</keyword>
<evidence type="ECO:0000313" key="5">
    <source>
        <dbReference type="EMBL" id="RGS44727.1"/>
    </source>
</evidence>
<sequence length="426" mass="49184">MEYKTYKLGTCFSLIENGAIIKQRKEAKGFPITRIETLSHGKFNRDKLGHADIFDTTPYKRYILEDKDLIMSHINSRAFLGRTVLYRKKGNEQIIHGMNVLRIKTNEQFLDPVFASYLFKTSHFKKAIDSIRKDAINQSSINIFDICNIQISLPSITEQRKISHALQLIDKKIETNHLINDNLEAMAKQLYDYWFVQFDFPNEEGKPYKSSGGAMIYNERLKREIPVGWQCCSVNNLCEINKKAISKSEYHHIEYLDTGSITQGHINHTEYYRVDAAPSRAQRKVEDLTIIYSSVRPKLLHYGVLSMPKENFIVSTGFITLDAKNKIMALMVYYFLTSDIVTRYLASIADTAVSSYPSINPEDVAYLDVVLPNKDTIKKFNNIVEPMFRKMSKLRNEIATLTKQRDELLPLLMNGQTMVNYHLSDN</sequence>
<keyword evidence="5" id="KW-0378">Hydrolase</keyword>
<evidence type="ECO:0000313" key="6">
    <source>
        <dbReference type="Proteomes" id="UP000286113"/>
    </source>
</evidence>
<dbReference type="GO" id="GO:0009307">
    <property type="term" value="P:DNA restriction-modification system"/>
    <property type="evidence" value="ECO:0007669"/>
    <property type="project" value="UniProtKB-KW"/>
</dbReference>
<dbReference type="AlphaFoldDB" id="A0AA92TJ60"/>